<dbReference type="FunFam" id="3.30.470.20:FF:000008">
    <property type="entry name" value="D-alanine--D-alanine ligase"/>
    <property type="match status" value="1"/>
</dbReference>
<evidence type="ECO:0000256" key="7">
    <source>
        <dbReference type="ARBA" id="ARBA00022490"/>
    </source>
</evidence>
<dbReference type="Pfam" id="PF01820">
    <property type="entry name" value="Dala_Dala_lig_N"/>
    <property type="match status" value="1"/>
</dbReference>
<evidence type="ECO:0000256" key="24">
    <source>
        <dbReference type="PIRSR" id="PIRSR039102-2"/>
    </source>
</evidence>
<keyword evidence="7 22" id="KW-0963">Cytoplasm</keyword>
<feature type="active site" evidence="23">
    <location>
        <position position="338"/>
    </location>
</feature>
<dbReference type="PROSITE" id="PS00843">
    <property type="entry name" value="DALA_DALA_LIGASE_1"/>
    <property type="match status" value="1"/>
</dbReference>
<dbReference type="Gene3D" id="3.40.50.20">
    <property type="match status" value="1"/>
</dbReference>
<dbReference type="InterPro" id="IPR000291">
    <property type="entry name" value="D-Ala_lig_Van_CS"/>
</dbReference>
<evidence type="ECO:0000256" key="25">
    <source>
        <dbReference type="PIRSR" id="PIRSR039102-3"/>
    </source>
</evidence>
<keyword evidence="9 25" id="KW-0479">Metal-binding</keyword>
<feature type="domain" description="ATP-grasp" evidence="27">
    <location>
        <begin position="151"/>
        <end position="360"/>
    </location>
</feature>
<protein>
    <recommendedName>
        <fullName evidence="19 22">D-alanine--D-alanine ligase</fullName>
        <ecNumber evidence="6 22">6.3.2.4</ecNumber>
    </recommendedName>
    <alternativeName>
        <fullName evidence="21 22">D-Ala-D-Ala ligase</fullName>
    </alternativeName>
    <alternativeName>
        <fullName evidence="20 22">D-alanylalanine synthetase</fullName>
    </alternativeName>
</protein>
<feature type="binding site" evidence="25">
    <location>
        <position position="313"/>
    </location>
    <ligand>
        <name>Mg(2+)</name>
        <dbReference type="ChEBI" id="CHEBI:18420"/>
        <label>1</label>
    </ligand>
</feature>
<dbReference type="SUPFAM" id="SSF56059">
    <property type="entry name" value="Glutathione synthetase ATP-binding domain-like"/>
    <property type="match status" value="1"/>
</dbReference>
<feature type="binding site" evidence="25">
    <location>
        <position position="329"/>
    </location>
    <ligand>
        <name>Mg(2+)</name>
        <dbReference type="ChEBI" id="CHEBI:18420"/>
        <label>2</label>
    </ligand>
</feature>
<dbReference type="PIRSF" id="PIRSF039102">
    <property type="entry name" value="Ddl/VanB"/>
    <property type="match status" value="1"/>
</dbReference>
<dbReference type="GO" id="GO:0009252">
    <property type="term" value="P:peptidoglycan biosynthetic process"/>
    <property type="evidence" value="ECO:0007669"/>
    <property type="project" value="UniProtKB-UniRule"/>
</dbReference>
<feature type="binding site" evidence="25">
    <location>
        <position position="327"/>
    </location>
    <ligand>
        <name>Mg(2+)</name>
        <dbReference type="ChEBI" id="CHEBI:18420"/>
        <label>2</label>
    </ligand>
</feature>
<keyword evidence="29" id="KW-1185">Reference proteome</keyword>
<evidence type="ECO:0000259" key="27">
    <source>
        <dbReference type="PROSITE" id="PS50975"/>
    </source>
</evidence>
<evidence type="ECO:0000256" key="16">
    <source>
        <dbReference type="ARBA" id="ARBA00023316"/>
    </source>
</evidence>
<dbReference type="FunFam" id="3.30.1490.20:FF:000007">
    <property type="entry name" value="D-alanine--D-alanine ligase"/>
    <property type="match status" value="1"/>
</dbReference>
<proteinExistence type="inferred from homology"/>
<keyword evidence="12 25" id="KW-0460">Magnesium</keyword>
<evidence type="ECO:0000256" key="10">
    <source>
        <dbReference type="ARBA" id="ARBA00022741"/>
    </source>
</evidence>
<dbReference type="GO" id="GO:0008360">
    <property type="term" value="P:regulation of cell shape"/>
    <property type="evidence" value="ECO:0007669"/>
    <property type="project" value="UniProtKB-KW"/>
</dbReference>
<dbReference type="Gene3D" id="3.30.1490.20">
    <property type="entry name" value="ATP-grasp fold, A domain"/>
    <property type="match status" value="1"/>
</dbReference>
<feature type="binding site" evidence="25">
    <location>
        <position position="327"/>
    </location>
    <ligand>
        <name>Mg(2+)</name>
        <dbReference type="ChEBI" id="CHEBI:18420"/>
        <label>1</label>
    </ligand>
</feature>
<comment type="pathway">
    <text evidence="4 22">Cell wall biogenesis; peptidoglycan biosynthesis.</text>
</comment>
<feature type="active site" evidence="23">
    <location>
        <position position="16"/>
    </location>
</feature>
<evidence type="ECO:0000256" key="18">
    <source>
        <dbReference type="ARBA" id="ARBA00060592"/>
    </source>
</evidence>
<evidence type="ECO:0000256" key="15">
    <source>
        <dbReference type="ARBA" id="ARBA00023211"/>
    </source>
</evidence>
<comment type="caution">
    <text evidence="28">The sequence shown here is derived from an EMBL/GenBank/DDBJ whole genome shotgun (WGS) entry which is preliminary data.</text>
</comment>
<evidence type="ECO:0000256" key="2">
    <source>
        <dbReference type="ARBA" id="ARBA00003921"/>
    </source>
</evidence>
<dbReference type="PROSITE" id="PS00844">
    <property type="entry name" value="DALA_DALA_LIGASE_2"/>
    <property type="match status" value="1"/>
</dbReference>
<dbReference type="InterPro" id="IPR013815">
    <property type="entry name" value="ATP_grasp_subdomain_1"/>
</dbReference>
<evidence type="ECO:0000256" key="19">
    <source>
        <dbReference type="ARBA" id="ARBA00068427"/>
    </source>
</evidence>
<feature type="binding site" evidence="24">
    <location>
        <begin position="195"/>
        <end position="197"/>
    </location>
    <ligand>
        <name>ATP</name>
        <dbReference type="ChEBI" id="CHEBI:30616"/>
    </ligand>
</feature>
<dbReference type="Pfam" id="PF07478">
    <property type="entry name" value="Dala_Dala_lig_C"/>
    <property type="match status" value="1"/>
</dbReference>
<dbReference type="GO" id="GO:0071555">
    <property type="term" value="P:cell wall organization"/>
    <property type="evidence" value="ECO:0007669"/>
    <property type="project" value="UniProtKB-KW"/>
</dbReference>
<evidence type="ECO:0000313" key="29">
    <source>
        <dbReference type="Proteomes" id="UP000599391"/>
    </source>
</evidence>
<feature type="binding site" evidence="24">
    <location>
        <begin position="326"/>
        <end position="327"/>
    </location>
    <ligand>
        <name>ATP</name>
        <dbReference type="ChEBI" id="CHEBI:30616"/>
    </ligand>
</feature>
<dbReference type="AlphaFoldDB" id="A0A8J7L5Y7"/>
<comment type="catalytic activity">
    <reaction evidence="17 22">
        <text>2 D-alanine + ATP = D-alanyl-D-alanine + ADP + phosphate + H(+)</text>
        <dbReference type="Rhea" id="RHEA:11224"/>
        <dbReference type="ChEBI" id="CHEBI:15378"/>
        <dbReference type="ChEBI" id="CHEBI:30616"/>
        <dbReference type="ChEBI" id="CHEBI:43474"/>
        <dbReference type="ChEBI" id="CHEBI:57416"/>
        <dbReference type="ChEBI" id="CHEBI:57822"/>
        <dbReference type="ChEBI" id="CHEBI:456216"/>
        <dbReference type="EC" id="6.3.2.4"/>
    </reaction>
</comment>
<dbReference type="GO" id="GO:0005524">
    <property type="term" value="F:ATP binding"/>
    <property type="evidence" value="ECO:0007669"/>
    <property type="project" value="UniProtKB-UniRule"/>
</dbReference>
<comment type="subcellular location">
    <subcellularLocation>
        <location evidence="3 22">Cytoplasm</location>
    </subcellularLocation>
</comment>
<evidence type="ECO:0000256" key="1">
    <source>
        <dbReference type="ARBA" id="ARBA00001936"/>
    </source>
</evidence>
<dbReference type="PANTHER" id="PTHR23132:SF25">
    <property type="entry name" value="D-ALANINE--D-ALANINE LIGASE A"/>
    <property type="match status" value="1"/>
</dbReference>
<evidence type="ECO:0000256" key="20">
    <source>
        <dbReference type="ARBA" id="ARBA00076288"/>
    </source>
</evidence>
<evidence type="ECO:0000313" key="28">
    <source>
        <dbReference type="EMBL" id="MBH8556346.1"/>
    </source>
</evidence>
<dbReference type="PANTHER" id="PTHR23132">
    <property type="entry name" value="D-ALANINE--D-ALANINE LIGASE"/>
    <property type="match status" value="1"/>
</dbReference>
<comment type="cofactor">
    <cofactor evidence="25">
        <name>Mg(2+)</name>
        <dbReference type="ChEBI" id="CHEBI:18420"/>
    </cofactor>
    <cofactor evidence="25">
        <name>Mn(2+)</name>
        <dbReference type="ChEBI" id="CHEBI:29035"/>
    </cofactor>
    <text evidence="25">Binds 2 magnesium or manganese ions per subunit.</text>
</comment>
<dbReference type="InterPro" id="IPR011761">
    <property type="entry name" value="ATP-grasp"/>
</dbReference>
<feature type="binding site" evidence="24">
    <location>
        <position position="147"/>
    </location>
    <ligand>
        <name>ATP</name>
        <dbReference type="ChEBI" id="CHEBI:30616"/>
    </ligand>
</feature>
<feature type="binding site" evidence="24">
    <location>
        <begin position="233"/>
        <end position="240"/>
    </location>
    <ligand>
        <name>ATP</name>
        <dbReference type="ChEBI" id="CHEBI:30616"/>
    </ligand>
</feature>
<evidence type="ECO:0000256" key="21">
    <source>
        <dbReference type="ARBA" id="ARBA00077154"/>
    </source>
</evidence>
<evidence type="ECO:0000256" key="12">
    <source>
        <dbReference type="ARBA" id="ARBA00022842"/>
    </source>
</evidence>
<dbReference type="UniPathway" id="UPA00219"/>
<dbReference type="RefSeq" id="WP_214442539.1">
    <property type="nucleotide sequence ID" value="NZ_JAECZB010000113.1"/>
</dbReference>
<comment type="cofactor">
    <cofactor evidence="1">
        <name>Mn(2+)</name>
        <dbReference type="ChEBI" id="CHEBI:29035"/>
    </cofactor>
</comment>
<dbReference type="EC" id="6.3.2.4" evidence="6 22"/>
<keyword evidence="13 22" id="KW-0133">Cell shape</keyword>
<gene>
    <name evidence="22" type="primary">ddl</name>
    <name evidence="28" type="ORF">I8751_29280</name>
</gene>
<evidence type="ECO:0000256" key="26">
    <source>
        <dbReference type="PROSITE-ProRule" id="PRU00409"/>
    </source>
</evidence>
<evidence type="ECO:0000256" key="11">
    <source>
        <dbReference type="ARBA" id="ARBA00022840"/>
    </source>
</evidence>
<evidence type="ECO:0000256" key="17">
    <source>
        <dbReference type="ARBA" id="ARBA00047614"/>
    </source>
</evidence>
<comment type="function">
    <text evidence="2 22">Cell wall formation.</text>
</comment>
<organism evidence="28 29">
    <name type="scientific">Atlanticothrix silvestris CENA357</name>
    <dbReference type="NCBI Taxonomy" id="1725252"/>
    <lineage>
        <taxon>Bacteria</taxon>
        <taxon>Bacillati</taxon>
        <taxon>Cyanobacteriota</taxon>
        <taxon>Cyanophyceae</taxon>
        <taxon>Nostocales</taxon>
        <taxon>Nodulariaceae</taxon>
        <taxon>Atlanticothrix</taxon>
        <taxon>Atlanticothrix silvestris</taxon>
    </lineage>
</organism>
<feature type="active site" evidence="23">
    <location>
        <position position="203"/>
    </location>
</feature>
<sequence>MSKLRVGLLFGGRSGEHEVSISSARAIALALSAQQNASKYEILPFYIQKDGCWLAGEIPQKVLESGIPYLESSDSASEAQNQLISNSKTQALLKRWQSPPQVTEVDVWFPVLHGPNGEDGTIQGVLTLMQVPFVGSGVLGSAMGMDKIAMKMAFAQAGLPQVKYMALTRAQVWSNPCVFPKLCDEIEATLGYPCFVKPANLGSSVGIAKVRSRQELENALDNAAGYDRRLIVEAGVVAREVECAVLGNDQTQASVVGEISFNSDFYDYETKYTQGKADLLIPAQLTDAVSLQIQDMALQAFAAVDAAGLARVDFFYVEATGEVLINEINTLPGFTATSMYPQLWAYSGISFCELVDRLIQLAMERHPAAEVKQ</sequence>
<dbReference type="GO" id="GO:0046872">
    <property type="term" value="F:metal ion binding"/>
    <property type="evidence" value="ECO:0007669"/>
    <property type="project" value="UniProtKB-KW"/>
</dbReference>
<dbReference type="NCBIfam" id="TIGR01205">
    <property type="entry name" value="D_ala_D_alaTIGR"/>
    <property type="match status" value="1"/>
</dbReference>
<evidence type="ECO:0000256" key="9">
    <source>
        <dbReference type="ARBA" id="ARBA00022723"/>
    </source>
</evidence>
<evidence type="ECO:0000256" key="23">
    <source>
        <dbReference type="PIRSR" id="PIRSR039102-1"/>
    </source>
</evidence>
<dbReference type="GO" id="GO:0005829">
    <property type="term" value="C:cytosol"/>
    <property type="evidence" value="ECO:0007669"/>
    <property type="project" value="TreeGrafter"/>
</dbReference>
<keyword evidence="8 22" id="KW-0436">Ligase</keyword>
<evidence type="ECO:0000256" key="6">
    <source>
        <dbReference type="ARBA" id="ARBA00012216"/>
    </source>
</evidence>
<accession>A0A8J7L5Y7</accession>
<dbReference type="NCBIfam" id="NF002528">
    <property type="entry name" value="PRK01966.1-4"/>
    <property type="match status" value="1"/>
</dbReference>
<keyword evidence="10 24" id="KW-0547">Nucleotide-binding</keyword>
<keyword evidence="11 26" id="KW-0067">ATP-binding</keyword>
<evidence type="ECO:0000256" key="13">
    <source>
        <dbReference type="ARBA" id="ARBA00022960"/>
    </source>
</evidence>
<dbReference type="HAMAP" id="MF_00047">
    <property type="entry name" value="Dala_Dala_lig"/>
    <property type="match status" value="1"/>
</dbReference>
<evidence type="ECO:0000256" key="3">
    <source>
        <dbReference type="ARBA" id="ARBA00004496"/>
    </source>
</evidence>
<keyword evidence="15 25" id="KW-0464">Manganese</keyword>
<evidence type="ECO:0000256" key="5">
    <source>
        <dbReference type="ARBA" id="ARBA00010871"/>
    </source>
</evidence>
<dbReference type="InterPro" id="IPR016185">
    <property type="entry name" value="PreATP-grasp_dom_sf"/>
</dbReference>
<comment type="similarity">
    <text evidence="5 22">Belongs to the D-alanine--D-alanine ligase family.</text>
</comment>
<evidence type="ECO:0000256" key="14">
    <source>
        <dbReference type="ARBA" id="ARBA00022984"/>
    </source>
</evidence>
<dbReference type="SUPFAM" id="SSF52440">
    <property type="entry name" value="PreATP-grasp domain"/>
    <property type="match status" value="1"/>
</dbReference>
<comment type="pathway">
    <text evidence="18">Glycan biosynthesis.</text>
</comment>
<dbReference type="InterPro" id="IPR005905">
    <property type="entry name" value="D_ala_D_ala"/>
</dbReference>
<dbReference type="InterPro" id="IPR011127">
    <property type="entry name" value="Dala_Dala_lig_N"/>
</dbReference>
<name>A0A8J7L5Y7_9CYAN</name>
<dbReference type="PROSITE" id="PS50975">
    <property type="entry name" value="ATP_GRASP"/>
    <property type="match status" value="1"/>
</dbReference>
<dbReference type="Gene3D" id="3.30.470.20">
    <property type="entry name" value="ATP-grasp fold, B domain"/>
    <property type="match status" value="1"/>
</dbReference>
<dbReference type="Proteomes" id="UP000599391">
    <property type="component" value="Unassembled WGS sequence"/>
</dbReference>
<dbReference type="EMBL" id="JAECZB010000113">
    <property type="protein sequence ID" value="MBH8556346.1"/>
    <property type="molecule type" value="Genomic_DNA"/>
</dbReference>
<reference evidence="28 29" key="1">
    <citation type="journal article" date="2021" name="Int. J. Syst. Evol. Microbiol.">
        <title>Amazonocrinis nigriterrae gen. nov., sp. nov., Atlanticothrix silvestris gen. nov., sp. nov. and Dendronalium phyllosphericum gen. nov., sp. nov., nostocacean cyanobacteria from Brazilian environments.</title>
        <authorList>
            <person name="Alvarenga D.O."/>
            <person name="Andreote A.P.D."/>
            <person name="Branco L.H.Z."/>
            <person name="Delbaje E."/>
            <person name="Cruz R.B."/>
            <person name="Varani A.M."/>
            <person name="Fiore M.F."/>
        </authorList>
    </citation>
    <scope>NUCLEOTIDE SEQUENCE [LARGE SCALE GENOMIC DNA]</scope>
    <source>
        <strain evidence="28 29">CENA357</strain>
    </source>
</reference>
<dbReference type="NCBIfam" id="NF002378">
    <property type="entry name" value="PRK01372.1"/>
    <property type="match status" value="1"/>
</dbReference>
<dbReference type="InterPro" id="IPR011095">
    <property type="entry name" value="Dala_Dala_lig_C"/>
</dbReference>
<dbReference type="GO" id="GO:0008716">
    <property type="term" value="F:D-alanine-D-alanine ligase activity"/>
    <property type="evidence" value="ECO:0007669"/>
    <property type="project" value="UniProtKB-UniRule"/>
</dbReference>
<evidence type="ECO:0000256" key="22">
    <source>
        <dbReference type="HAMAP-Rule" id="MF_00047"/>
    </source>
</evidence>
<evidence type="ECO:0000256" key="8">
    <source>
        <dbReference type="ARBA" id="ARBA00022598"/>
    </source>
</evidence>
<keyword evidence="14 22" id="KW-0573">Peptidoglycan synthesis</keyword>
<feature type="binding site" evidence="24">
    <location>
        <begin position="203"/>
        <end position="204"/>
    </location>
    <ligand>
        <name>ATP</name>
        <dbReference type="ChEBI" id="CHEBI:30616"/>
    </ligand>
</feature>
<keyword evidence="16 22" id="KW-0961">Cell wall biogenesis/degradation</keyword>
<evidence type="ECO:0000256" key="4">
    <source>
        <dbReference type="ARBA" id="ARBA00004752"/>
    </source>
</evidence>